<feature type="region of interest" description="Disordered" evidence="1">
    <location>
        <begin position="1"/>
        <end position="34"/>
    </location>
</feature>
<gene>
    <name evidence="2" type="ORF">H9729_02145</name>
</gene>
<feature type="non-terminal residue" evidence="2">
    <location>
        <position position="1"/>
    </location>
</feature>
<dbReference type="EMBL" id="DXCQ01000022">
    <property type="protein sequence ID" value="HIY96467.1"/>
    <property type="molecule type" value="Genomic_DNA"/>
</dbReference>
<protein>
    <submittedName>
        <fullName evidence="2">Uncharacterized protein</fullName>
    </submittedName>
</protein>
<name>A0A9D2CS93_9FIRM</name>
<sequence length="65" mass="7282">TSTRGLGGKQSAPPALRRLVATSKKREKTPQKTRERLNGGVALKSDERFLSLSKRFRRVDKGVFL</sequence>
<evidence type="ECO:0000313" key="3">
    <source>
        <dbReference type="Proteomes" id="UP000886750"/>
    </source>
</evidence>
<dbReference type="Proteomes" id="UP000886750">
    <property type="component" value="Unassembled WGS sequence"/>
</dbReference>
<organism evidence="2 3">
    <name type="scientific">Candidatus Borkfalkia excrementigallinarum</name>
    <dbReference type="NCBI Taxonomy" id="2838506"/>
    <lineage>
        <taxon>Bacteria</taxon>
        <taxon>Bacillati</taxon>
        <taxon>Bacillota</taxon>
        <taxon>Clostridia</taxon>
        <taxon>Christensenellales</taxon>
        <taxon>Christensenellaceae</taxon>
        <taxon>Candidatus Borkfalkia</taxon>
    </lineage>
</organism>
<evidence type="ECO:0000256" key="1">
    <source>
        <dbReference type="SAM" id="MobiDB-lite"/>
    </source>
</evidence>
<proteinExistence type="predicted"/>
<comment type="caution">
    <text evidence="2">The sequence shown here is derived from an EMBL/GenBank/DDBJ whole genome shotgun (WGS) entry which is preliminary data.</text>
</comment>
<dbReference type="AlphaFoldDB" id="A0A9D2CS93"/>
<reference evidence="2" key="2">
    <citation type="submission" date="2021-04" db="EMBL/GenBank/DDBJ databases">
        <authorList>
            <person name="Gilroy R."/>
        </authorList>
    </citation>
    <scope>NUCLEOTIDE SEQUENCE</scope>
    <source>
        <strain evidence="2">1345</strain>
    </source>
</reference>
<evidence type="ECO:0000313" key="2">
    <source>
        <dbReference type="EMBL" id="HIY96467.1"/>
    </source>
</evidence>
<accession>A0A9D2CS93</accession>
<reference evidence="2" key="1">
    <citation type="journal article" date="2021" name="PeerJ">
        <title>Extensive microbial diversity within the chicken gut microbiome revealed by metagenomics and culture.</title>
        <authorList>
            <person name="Gilroy R."/>
            <person name="Ravi A."/>
            <person name="Getino M."/>
            <person name="Pursley I."/>
            <person name="Horton D.L."/>
            <person name="Alikhan N.F."/>
            <person name="Baker D."/>
            <person name="Gharbi K."/>
            <person name="Hall N."/>
            <person name="Watson M."/>
            <person name="Adriaenssens E.M."/>
            <person name="Foster-Nyarko E."/>
            <person name="Jarju S."/>
            <person name="Secka A."/>
            <person name="Antonio M."/>
            <person name="Oren A."/>
            <person name="Chaudhuri R.R."/>
            <person name="La Ragione R."/>
            <person name="Hildebrand F."/>
            <person name="Pallen M.J."/>
        </authorList>
    </citation>
    <scope>NUCLEOTIDE SEQUENCE</scope>
    <source>
        <strain evidence="2">1345</strain>
    </source>
</reference>